<reference evidence="2" key="1">
    <citation type="journal article" date="2023" name="Insect Mol. Biol.">
        <title>Genome sequencing provides insights into the evolution of gene families encoding plant cell wall-degrading enzymes in longhorned beetles.</title>
        <authorList>
            <person name="Shin N.R."/>
            <person name="Okamura Y."/>
            <person name="Kirsch R."/>
            <person name="Pauchet Y."/>
        </authorList>
    </citation>
    <scope>NUCLEOTIDE SEQUENCE</scope>
    <source>
        <strain evidence="2">AMC_N1</strain>
    </source>
</reference>
<evidence type="ECO:0000313" key="2">
    <source>
        <dbReference type="EMBL" id="KAJ8960817.1"/>
    </source>
</evidence>
<evidence type="ECO:0000313" key="3">
    <source>
        <dbReference type="Proteomes" id="UP001162162"/>
    </source>
</evidence>
<evidence type="ECO:0000256" key="1">
    <source>
        <dbReference type="SAM" id="MobiDB-lite"/>
    </source>
</evidence>
<feature type="compositionally biased region" description="Basic and acidic residues" evidence="1">
    <location>
        <begin position="58"/>
        <end position="71"/>
    </location>
</feature>
<dbReference type="Proteomes" id="UP001162162">
    <property type="component" value="Unassembled WGS sequence"/>
</dbReference>
<name>A0AAV8Z949_9CUCU</name>
<proteinExistence type="predicted"/>
<gene>
    <name evidence="2" type="ORF">NQ318_020113</name>
</gene>
<sequence>MTKNKMATIPILKSYNLQRCAIRFCLDTAQRILLQNINTPTETVFFQEPGFFGSLRQTQKEESRLIDEPRSGRSSSS</sequence>
<comment type="caution">
    <text evidence="2">The sequence shown here is derived from an EMBL/GenBank/DDBJ whole genome shotgun (WGS) entry which is preliminary data.</text>
</comment>
<keyword evidence="3" id="KW-1185">Reference proteome</keyword>
<dbReference type="AlphaFoldDB" id="A0AAV8Z949"/>
<dbReference type="EMBL" id="JAPWTK010000007">
    <property type="protein sequence ID" value="KAJ8960817.1"/>
    <property type="molecule type" value="Genomic_DNA"/>
</dbReference>
<accession>A0AAV8Z949</accession>
<protein>
    <submittedName>
        <fullName evidence="2">Uncharacterized protein</fullName>
    </submittedName>
</protein>
<feature type="region of interest" description="Disordered" evidence="1">
    <location>
        <begin position="57"/>
        <end position="77"/>
    </location>
</feature>
<organism evidence="2 3">
    <name type="scientific">Aromia moschata</name>
    <dbReference type="NCBI Taxonomy" id="1265417"/>
    <lineage>
        <taxon>Eukaryota</taxon>
        <taxon>Metazoa</taxon>
        <taxon>Ecdysozoa</taxon>
        <taxon>Arthropoda</taxon>
        <taxon>Hexapoda</taxon>
        <taxon>Insecta</taxon>
        <taxon>Pterygota</taxon>
        <taxon>Neoptera</taxon>
        <taxon>Endopterygota</taxon>
        <taxon>Coleoptera</taxon>
        <taxon>Polyphaga</taxon>
        <taxon>Cucujiformia</taxon>
        <taxon>Chrysomeloidea</taxon>
        <taxon>Cerambycidae</taxon>
        <taxon>Cerambycinae</taxon>
        <taxon>Callichromatini</taxon>
        <taxon>Aromia</taxon>
    </lineage>
</organism>